<dbReference type="Gene3D" id="1.10.10.60">
    <property type="entry name" value="Homeodomain-like"/>
    <property type="match status" value="2"/>
</dbReference>
<dbReference type="PANTHER" id="PTHR43280:SF28">
    <property type="entry name" value="HTH-TYPE TRANSCRIPTIONAL ACTIVATOR RHAS"/>
    <property type="match status" value="1"/>
</dbReference>
<dbReference type="PRINTS" id="PR00032">
    <property type="entry name" value="HTHARAC"/>
</dbReference>
<reference evidence="6" key="1">
    <citation type="submission" date="2023-07" db="EMBL/GenBank/DDBJ databases">
        <title>Functional and genomic diversity of the sorghum phyllosphere microbiome.</title>
        <authorList>
            <person name="Shade A."/>
        </authorList>
    </citation>
    <scope>NUCLEOTIDE SEQUENCE [LARGE SCALE GENOMIC DNA]</scope>
    <source>
        <strain evidence="6">SORGH_AS_0422</strain>
    </source>
</reference>
<feature type="domain" description="HTH araC/xylS-type" evidence="4">
    <location>
        <begin position="189"/>
        <end position="287"/>
    </location>
</feature>
<dbReference type="RefSeq" id="WP_311951647.1">
    <property type="nucleotide sequence ID" value="NZ_JAVLVU010000001.1"/>
</dbReference>
<keyword evidence="2" id="KW-0238">DNA-binding</keyword>
<keyword evidence="3" id="KW-0804">Transcription</keyword>
<gene>
    <name evidence="5" type="ORF">QE417_003390</name>
</gene>
<evidence type="ECO:0000256" key="2">
    <source>
        <dbReference type="ARBA" id="ARBA00023125"/>
    </source>
</evidence>
<keyword evidence="1" id="KW-0805">Transcription regulation</keyword>
<dbReference type="SUPFAM" id="SSF46689">
    <property type="entry name" value="Homeodomain-like"/>
    <property type="match status" value="2"/>
</dbReference>
<dbReference type="PROSITE" id="PS01124">
    <property type="entry name" value="HTH_ARAC_FAMILY_2"/>
    <property type="match status" value="1"/>
</dbReference>
<keyword evidence="6" id="KW-1185">Reference proteome</keyword>
<dbReference type="PANTHER" id="PTHR43280">
    <property type="entry name" value="ARAC-FAMILY TRANSCRIPTIONAL REGULATOR"/>
    <property type="match status" value="1"/>
</dbReference>
<dbReference type="Proteomes" id="UP001258315">
    <property type="component" value="Unassembled WGS sequence"/>
</dbReference>
<organism evidence="5 6">
    <name type="scientific">Mucilaginibacter terrae</name>
    <dbReference type="NCBI Taxonomy" id="1955052"/>
    <lineage>
        <taxon>Bacteria</taxon>
        <taxon>Pseudomonadati</taxon>
        <taxon>Bacteroidota</taxon>
        <taxon>Sphingobacteriia</taxon>
        <taxon>Sphingobacteriales</taxon>
        <taxon>Sphingobacteriaceae</taxon>
        <taxon>Mucilaginibacter</taxon>
    </lineage>
</organism>
<dbReference type="InterPro" id="IPR018060">
    <property type="entry name" value="HTH_AraC"/>
</dbReference>
<proteinExistence type="predicted"/>
<sequence>MIKRVLRHTFSLLNTDHVKLGAKWNYKNVISPYHRIYYIDEGDGEISDVENKHRLEPGYLYIIPSFTLCNLTCKNYLSQYFVQFFEESSDGVSLFANNRSVFKVKAQEIDIINFQRLIVINPGRGINRSDNPKVYEKNIYYREYQELNNQQNIADFLETQGLLLQLVSRFATPSVFKQKEVKYIPVKILESISFISVNLHIPLSVTFLAERANLNSEYFSRLFQEYTGTRPLAYINEKRIERAQYLMVTNTASYSEIAEQTGFESQSHFSRTFKSITGLSPRAYKQQIYSTSS</sequence>
<dbReference type="Pfam" id="PF12833">
    <property type="entry name" value="HTH_18"/>
    <property type="match status" value="1"/>
</dbReference>
<accession>A0ABU3GX28</accession>
<evidence type="ECO:0000313" key="6">
    <source>
        <dbReference type="Proteomes" id="UP001258315"/>
    </source>
</evidence>
<comment type="caution">
    <text evidence="5">The sequence shown here is derived from an EMBL/GenBank/DDBJ whole genome shotgun (WGS) entry which is preliminary data.</text>
</comment>
<evidence type="ECO:0000259" key="4">
    <source>
        <dbReference type="PROSITE" id="PS01124"/>
    </source>
</evidence>
<protein>
    <submittedName>
        <fullName evidence="5">AraC family transcriptional regulator</fullName>
    </submittedName>
</protein>
<dbReference type="EMBL" id="JAVLVU010000001">
    <property type="protein sequence ID" value="MDT3404318.1"/>
    <property type="molecule type" value="Genomic_DNA"/>
</dbReference>
<evidence type="ECO:0000256" key="3">
    <source>
        <dbReference type="ARBA" id="ARBA00023163"/>
    </source>
</evidence>
<dbReference type="InterPro" id="IPR009057">
    <property type="entry name" value="Homeodomain-like_sf"/>
</dbReference>
<dbReference type="SMART" id="SM00342">
    <property type="entry name" value="HTH_ARAC"/>
    <property type="match status" value="1"/>
</dbReference>
<evidence type="ECO:0000256" key="1">
    <source>
        <dbReference type="ARBA" id="ARBA00023015"/>
    </source>
</evidence>
<dbReference type="InterPro" id="IPR020449">
    <property type="entry name" value="Tscrpt_reg_AraC-type_HTH"/>
</dbReference>
<name>A0ABU3GX28_9SPHI</name>
<evidence type="ECO:0000313" key="5">
    <source>
        <dbReference type="EMBL" id="MDT3404318.1"/>
    </source>
</evidence>